<keyword evidence="2" id="KW-1185">Reference proteome</keyword>
<organism evidence="1 2">
    <name type="scientific">Multifurca ochricompacta</name>
    <dbReference type="NCBI Taxonomy" id="376703"/>
    <lineage>
        <taxon>Eukaryota</taxon>
        <taxon>Fungi</taxon>
        <taxon>Dikarya</taxon>
        <taxon>Basidiomycota</taxon>
        <taxon>Agaricomycotina</taxon>
        <taxon>Agaricomycetes</taxon>
        <taxon>Russulales</taxon>
        <taxon>Russulaceae</taxon>
        <taxon>Multifurca</taxon>
    </lineage>
</organism>
<sequence>DVPVTNCYAVKCDKCGKTTWKGCGAHIESVSLGYYYSFRSGKRWLPSFSRSFMSPPPEIYFFY</sequence>
<accession>A0AAD4MA11</accession>
<dbReference type="AlphaFoldDB" id="A0AAD4MA11"/>
<reference evidence="1" key="1">
    <citation type="journal article" date="2022" name="New Phytol.">
        <title>Evolutionary transition to the ectomycorrhizal habit in the genomes of a hyperdiverse lineage of mushroom-forming fungi.</title>
        <authorList>
            <person name="Looney B."/>
            <person name="Miyauchi S."/>
            <person name="Morin E."/>
            <person name="Drula E."/>
            <person name="Courty P.E."/>
            <person name="Kohler A."/>
            <person name="Kuo A."/>
            <person name="LaButti K."/>
            <person name="Pangilinan J."/>
            <person name="Lipzen A."/>
            <person name="Riley R."/>
            <person name="Andreopoulos W."/>
            <person name="He G."/>
            <person name="Johnson J."/>
            <person name="Nolan M."/>
            <person name="Tritt A."/>
            <person name="Barry K.W."/>
            <person name="Grigoriev I.V."/>
            <person name="Nagy L.G."/>
            <person name="Hibbett D."/>
            <person name="Henrissat B."/>
            <person name="Matheny P.B."/>
            <person name="Labbe J."/>
            <person name="Martin F.M."/>
        </authorList>
    </citation>
    <scope>NUCLEOTIDE SEQUENCE</scope>
    <source>
        <strain evidence="1">BPL690</strain>
    </source>
</reference>
<protein>
    <submittedName>
        <fullName evidence="1">Uncharacterized protein</fullName>
    </submittedName>
</protein>
<evidence type="ECO:0000313" key="2">
    <source>
        <dbReference type="Proteomes" id="UP001203297"/>
    </source>
</evidence>
<evidence type="ECO:0000313" key="1">
    <source>
        <dbReference type="EMBL" id="KAI0306205.1"/>
    </source>
</evidence>
<feature type="non-terminal residue" evidence="1">
    <location>
        <position position="63"/>
    </location>
</feature>
<dbReference type="Proteomes" id="UP001203297">
    <property type="component" value="Unassembled WGS sequence"/>
</dbReference>
<gene>
    <name evidence="1" type="ORF">B0F90DRAFT_1697053</name>
</gene>
<proteinExistence type="predicted"/>
<name>A0AAD4MA11_9AGAM</name>
<comment type="caution">
    <text evidence="1">The sequence shown here is derived from an EMBL/GenBank/DDBJ whole genome shotgun (WGS) entry which is preliminary data.</text>
</comment>
<dbReference type="EMBL" id="WTXG01000004">
    <property type="protein sequence ID" value="KAI0306205.1"/>
    <property type="molecule type" value="Genomic_DNA"/>
</dbReference>